<accession>F7NJF8</accession>
<sequence>MLGGMMTGSMAVTIATEVGDNALDGKELITPDVMLAALVSSKLKLEVLLRGRLILLRDYELLSKLEYQLMTLQEFKMPQAVPIKKLLLWAVEQTELLL</sequence>
<dbReference type="STRING" id="1009370.ALO_11069"/>
<protein>
    <submittedName>
        <fullName evidence="1">Uncharacterized protein</fullName>
    </submittedName>
</protein>
<comment type="caution">
    <text evidence="1">The sequence shown here is derived from an EMBL/GenBank/DDBJ whole genome shotgun (WGS) entry which is preliminary data.</text>
</comment>
<keyword evidence="2" id="KW-1185">Reference proteome</keyword>
<dbReference type="EMBL" id="AFGF01000086">
    <property type="protein sequence ID" value="EGO63827.1"/>
    <property type="molecule type" value="Genomic_DNA"/>
</dbReference>
<proteinExistence type="predicted"/>
<reference evidence="1 2" key="1">
    <citation type="journal article" date="2011" name="EMBO J.">
        <title>Structural diversity of bacterial flagellar motors.</title>
        <authorList>
            <person name="Chen S."/>
            <person name="Beeby M."/>
            <person name="Murphy G.E."/>
            <person name="Leadbetter J.R."/>
            <person name="Hendrixson D.R."/>
            <person name="Briegel A."/>
            <person name="Li Z."/>
            <person name="Shi J."/>
            <person name="Tocheva E.I."/>
            <person name="Muller A."/>
            <person name="Dobro M.J."/>
            <person name="Jensen G.J."/>
        </authorList>
    </citation>
    <scope>NUCLEOTIDE SEQUENCE [LARGE SCALE GENOMIC DNA]</scope>
    <source>
        <strain evidence="1 2">DSM 6540</strain>
    </source>
</reference>
<dbReference type="RefSeq" id="WP_004095539.1">
    <property type="nucleotide sequence ID" value="NZ_AFGF01000086.1"/>
</dbReference>
<dbReference type="Proteomes" id="UP000003240">
    <property type="component" value="Unassembled WGS sequence"/>
</dbReference>
<name>F7NJF8_9FIRM</name>
<evidence type="ECO:0000313" key="2">
    <source>
        <dbReference type="Proteomes" id="UP000003240"/>
    </source>
</evidence>
<dbReference type="AlphaFoldDB" id="F7NJF8"/>
<gene>
    <name evidence="1" type="ORF">ALO_11069</name>
</gene>
<evidence type="ECO:0000313" key="1">
    <source>
        <dbReference type="EMBL" id="EGO63827.1"/>
    </source>
</evidence>
<organism evidence="1 2">
    <name type="scientific">Acetonema longum DSM 6540</name>
    <dbReference type="NCBI Taxonomy" id="1009370"/>
    <lineage>
        <taxon>Bacteria</taxon>
        <taxon>Bacillati</taxon>
        <taxon>Bacillota</taxon>
        <taxon>Negativicutes</taxon>
        <taxon>Acetonemataceae</taxon>
        <taxon>Acetonema</taxon>
    </lineage>
</organism>